<accession>A0AA36CLA0</accession>
<dbReference type="GO" id="GO:0046854">
    <property type="term" value="P:phosphatidylinositol phosphate biosynthetic process"/>
    <property type="evidence" value="ECO:0007669"/>
    <property type="project" value="TreeGrafter"/>
</dbReference>
<dbReference type="SMART" id="SM00330">
    <property type="entry name" value="PIPKc"/>
    <property type="match status" value="1"/>
</dbReference>
<sequence length="371" mass="42447">MSDHRSSSSRSADRSRIRLEMAADREANKKIVKKLMKNILPALTIALSAPFNQTAEVTWHYHDLNRDKPAFIGLMAPAWFSQMRGHRGIDEEAFRDSLTNRAWKEHKSRGNSSSTIFSTYDGRFIVKTEPMPTNHQEWKLHTLLPDLKKGHSDTAYVVMQDLFYGANTVKGRFDLKRRMAKDMKLLREKEYEDIYPNGIDLELHDWDELMTTLKAETQLMAALCLSDYSVLACIENVADEYNPVLAGDSRLIGTTVAGQTVAIKLCVIDLLRTVDKPVALEYRDTFLAGLGTFIFPGVFFTWPPCDFYLCGRLTRITFGCKDKSVFDPYGTCVDVRRKVIHGRWYDWVKVVLQYDAQGNPLAGFLVENTHW</sequence>
<dbReference type="AlphaFoldDB" id="A0AA36CLA0"/>
<evidence type="ECO:0000259" key="1">
    <source>
        <dbReference type="SMART" id="SM00330"/>
    </source>
</evidence>
<dbReference type="Pfam" id="PF01504">
    <property type="entry name" value="PIP5K"/>
    <property type="match status" value="1"/>
</dbReference>
<reference evidence="2" key="1">
    <citation type="submission" date="2023-06" db="EMBL/GenBank/DDBJ databases">
        <authorList>
            <person name="Delattre M."/>
        </authorList>
    </citation>
    <scope>NUCLEOTIDE SEQUENCE</scope>
    <source>
        <strain evidence="2">AF72</strain>
    </source>
</reference>
<evidence type="ECO:0000313" key="3">
    <source>
        <dbReference type="Proteomes" id="UP001177023"/>
    </source>
</evidence>
<dbReference type="InterPro" id="IPR023610">
    <property type="entry name" value="PInositol-4/5-P-5/4-kinase"/>
</dbReference>
<dbReference type="InterPro" id="IPR027483">
    <property type="entry name" value="PInositol-4-P-4/5-kinase_C_sf"/>
</dbReference>
<dbReference type="GO" id="GO:0005886">
    <property type="term" value="C:plasma membrane"/>
    <property type="evidence" value="ECO:0007669"/>
    <property type="project" value="TreeGrafter"/>
</dbReference>
<dbReference type="PANTHER" id="PTHR23086:SF8">
    <property type="entry name" value="PHOSPHATIDYLINOSITOL 5-PHOSPHATE 4-KINASE, ISOFORM A"/>
    <property type="match status" value="1"/>
</dbReference>
<dbReference type="InterPro" id="IPR002498">
    <property type="entry name" value="PInositol-4-P-4/5-kinase_core"/>
</dbReference>
<comment type="caution">
    <text evidence="2">The sequence shown here is derived from an EMBL/GenBank/DDBJ whole genome shotgun (WGS) entry which is preliminary data.</text>
</comment>
<organism evidence="2 3">
    <name type="scientific">Mesorhabditis spiculigera</name>
    <dbReference type="NCBI Taxonomy" id="96644"/>
    <lineage>
        <taxon>Eukaryota</taxon>
        <taxon>Metazoa</taxon>
        <taxon>Ecdysozoa</taxon>
        <taxon>Nematoda</taxon>
        <taxon>Chromadorea</taxon>
        <taxon>Rhabditida</taxon>
        <taxon>Rhabditina</taxon>
        <taxon>Rhabditomorpha</taxon>
        <taxon>Rhabditoidea</taxon>
        <taxon>Rhabditidae</taxon>
        <taxon>Mesorhabditinae</taxon>
        <taxon>Mesorhabditis</taxon>
    </lineage>
</organism>
<dbReference type="PANTHER" id="PTHR23086">
    <property type="entry name" value="PHOSPHATIDYLINOSITOL-4-PHOSPHATE 5-KINASE"/>
    <property type="match status" value="1"/>
</dbReference>
<feature type="non-terminal residue" evidence="2">
    <location>
        <position position="1"/>
    </location>
</feature>
<dbReference type="EMBL" id="CATQJA010002428">
    <property type="protein sequence ID" value="CAJ0570648.1"/>
    <property type="molecule type" value="Genomic_DNA"/>
</dbReference>
<keyword evidence="3" id="KW-1185">Reference proteome</keyword>
<feature type="domain" description="PIPK" evidence="1">
    <location>
        <begin position="54"/>
        <end position="295"/>
    </location>
</feature>
<dbReference type="Gene3D" id="3.30.800.10">
    <property type="entry name" value="Phosphatidylinositol Phosphate Kinase II Beta"/>
    <property type="match status" value="1"/>
</dbReference>
<gene>
    <name evidence="2" type="ORF">MSPICULIGERA_LOCUS9085</name>
</gene>
<evidence type="ECO:0000313" key="2">
    <source>
        <dbReference type="EMBL" id="CAJ0570648.1"/>
    </source>
</evidence>
<proteinExistence type="predicted"/>
<dbReference type="Gene3D" id="3.30.810.10">
    <property type="entry name" value="2-Layer Sandwich"/>
    <property type="match status" value="1"/>
</dbReference>
<dbReference type="GO" id="GO:0016308">
    <property type="term" value="F:1-phosphatidylinositol-4-phosphate 5-kinase activity"/>
    <property type="evidence" value="ECO:0007669"/>
    <property type="project" value="TreeGrafter"/>
</dbReference>
<dbReference type="Proteomes" id="UP001177023">
    <property type="component" value="Unassembled WGS sequence"/>
</dbReference>
<dbReference type="InterPro" id="IPR027484">
    <property type="entry name" value="PInositol-4-P-5-kinase_N"/>
</dbReference>
<name>A0AA36CLA0_9BILA</name>
<protein>
    <recommendedName>
        <fullName evidence="1">PIPK domain-containing protein</fullName>
    </recommendedName>
</protein>
<dbReference type="SUPFAM" id="SSF56104">
    <property type="entry name" value="SAICAR synthase-like"/>
    <property type="match status" value="1"/>
</dbReference>